<dbReference type="AlphaFoldDB" id="A0A1G7NCD8"/>
<feature type="domain" description="CinA C-terminal" evidence="1">
    <location>
        <begin position="12"/>
        <end position="160"/>
    </location>
</feature>
<sequence length="162" mass="16078">MVTDMARERAGLVLAACRARGWALGTAESCTGGLVSAALTAVPGASAVMERGLVTYTNAAKMDLLDVPAATLETHGAVSAPVAEAMAAGLLARAPVQAAVSVTGIAGPNGGTPLKPVGLVYVGAATTAAGATHRRTIFAGDRDTVRSRSVAVALDLLLDLVA</sequence>
<dbReference type="OrthoDB" id="9801454at2"/>
<dbReference type="InterPro" id="IPR008136">
    <property type="entry name" value="CinA_C"/>
</dbReference>
<protein>
    <submittedName>
        <fullName evidence="2">Nicotinamide-nucleotide amidase</fullName>
    </submittedName>
</protein>
<dbReference type="InterPro" id="IPR036653">
    <property type="entry name" value="CinA-like_C"/>
</dbReference>
<evidence type="ECO:0000313" key="2">
    <source>
        <dbReference type="EMBL" id="SDF71567.1"/>
    </source>
</evidence>
<evidence type="ECO:0000259" key="1">
    <source>
        <dbReference type="Pfam" id="PF02464"/>
    </source>
</evidence>
<reference evidence="2 3" key="1">
    <citation type="submission" date="2016-10" db="EMBL/GenBank/DDBJ databases">
        <authorList>
            <person name="de Groot N.N."/>
        </authorList>
    </citation>
    <scope>NUCLEOTIDE SEQUENCE [LARGE SCALE GENOMIC DNA]</scope>
    <source>
        <strain evidence="2 3">DSM 25584</strain>
    </source>
</reference>
<keyword evidence="3" id="KW-1185">Reference proteome</keyword>
<evidence type="ECO:0000313" key="3">
    <source>
        <dbReference type="Proteomes" id="UP000199415"/>
    </source>
</evidence>
<dbReference type="SUPFAM" id="SSF142433">
    <property type="entry name" value="CinA-like"/>
    <property type="match status" value="1"/>
</dbReference>
<dbReference type="Proteomes" id="UP000199415">
    <property type="component" value="Unassembled WGS sequence"/>
</dbReference>
<accession>A0A1G7NCD8</accession>
<dbReference type="STRING" id="1082479.SAMN05216241_102107"/>
<dbReference type="EMBL" id="FNCE01000002">
    <property type="protein sequence ID" value="SDF71567.1"/>
    <property type="molecule type" value="Genomic_DNA"/>
</dbReference>
<name>A0A1G7NCD8_9PROT</name>
<dbReference type="NCBIfam" id="TIGR00199">
    <property type="entry name" value="PncC_domain"/>
    <property type="match status" value="1"/>
</dbReference>
<organism evidence="2 3">
    <name type="scientific">Limimonas halophila</name>
    <dbReference type="NCBI Taxonomy" id="1082479"/>
    <lineage>
        <taxon>Bacteria</taxon>
        <taxon>Pseudomonadati</taxon>
        <taxon>Pseudomonadota</taxon>
        <taxon>Alphaproteobacteria</taxon>
        <taxon>Rhodospirillales</taxon>
        <taxon>Rhodovibrionaceae</taxon>
        <taxon>Limimonas</taxon>
    </lineage>
</organism>
<dbReference type="Pfam" id="PF02464">
    <property type="entry name" value="CinA"/>
    <property type="match status" value="1"/>
</dbReference>
<gene>
    <name evidence="2" type="ORF">SAMN05216241_102107</name>
</gene>
<dbReference type="Gene3D" id="3.90.950.20">
    <property type="entry name" value="CinA-like"/>
    <property type="match status" value="1"/>
</dbReference>
<proteinExistence type="predicted"/>